<dbReference type="SUPFAM" id="SSF48452">
    <property type="entry name" value="TPR-like"/>
    <property type="match status" value="2"/>
</dbReference>
<dbReference type="PANTHER" id="PTHR45586">
    <property type="entry name" value="TPR REPEAT-CONTAINING PROTEIN PA4667"/>
    <property type="match status" value="1"/>
</dbReference>
<dbReference type="Pfam" id="PF13432">
    <property type="entry name" value="TPR_16"/>
    <property type="match status" value="2"/>
</dbReference>
<dbReference type="Gene3D" id="1.25.40.10">
    <property type="entry name" value="Tetratricopeptide repeat domain"/>
    <property type="match status" value="1"/>
</dbReference>
<name>A0ABZ2G205_9SPHN</name>
<gene>
    <name evidence="3" type="ORF">V6R86_10665</name>
</gene>
<evidence type="ECO:0000313" key="4">
    <source>
        <dbReference type="Proteomes" id="UP001382935"/>
    </source>
</evidence>
<dbReference type="EMBL" id="CP145607">
    <property type="protein sequence ID" value="WWM71121.1"/>
    <property type="molecule type" value="Genomic_DNA"/>
</dbReference>
<keyword evidence="4" id="KW-1185">Reference proteome</keyword>
<reference evidence="3 4" key="1">
    <citation type="submission" date="2024-02" db="EMBL/GenBank/DDBJ databases">
        <title>Full genome sequence of Sphingomonas kaistensis.</title>
        <authorList>
            <person name="Poletto B.L."/>
            <person name="Silva G."/>
            <person name="Galante D."/>
            <person name="Campos K.R."/>
            <person name="Santos M.B.N."/>
            <person name="Sacchi C.T."/>
        </authorList>
    </citation>
    <scope>NUCLEOTIDE SEQUENCE [LARGE SCALE GENOMIC DNA]</scope>
    <source>
        <strain evidence="3 4">MA4R</strain>
    </source>
</reference>
<dbReference type="Proteomes" id="UP001382935">
    <property type="component" value="Chromosome"/>
</dbReference>
<keyword evidence="2" id="KW-0802">TPR repeat</keyword>
<dbReference type="RefSeq" id="WP_338504420.1">
    <property type="nucleotide sequence ID" value="NZ_CP145607.1"/>
</dbReference>
<dbReference type="PANTHER" id="PTHR45586:SF14">
    <property type="entry name" value="TETRATRICOPEPTIDE TPR_2 REPEAT PROTEIN"/>
    <property type="match status" value="1"/>
</dbReference>
<dbReference type="SMART" id="SM00028">
    <property type="entry name" value="TPR"/>
    <property type="match status" value="5"/>
</dbReference>
<dbReference type="InterPro" id="IPR011990">
    <property type="entry name" value="TPR-like_helical_dom_sf"/>
</dbReference>
<organism evidence="3 4">
    <name type="scientific">Sphingomonas kaistensis</name>
    <dbReference type="NCBI Taxonomy" id="298708"/>
    <lineage>
        <taxon>Bacteria</taxon>
        <taxon>Pseudomonadati</taxon>
        <taxon>Pseudomonadota</taxon>
        <taxon>Alphaproteobacteria</taxon>
        <taxon>Sphingomonadales</taxon>
        <taxon>Sphingomonadaceae</taxon>
        <taxon>Sphingomonas</taxon>
    </lineage>
</organism>
<evidence type="ECO:0000256" key="2">
    <source>
        <dbReference type="ARBA" id="ARBA00022803"/>
    </source>
</evidence>
<dbReference type="InterPro" id="IPR019734">
    <property type="entry name" value="TPR_rpt"/>
</dbReference>
<protein>
    <submittedName>
        <fullName evidence="3">Tetratricopeptide repeat protein</fullName>
    </submittedName>
</protein>
<sequence>MDFLRSGAATFVAARAAADAGDARRAAMLYASLAAADPGDRSMARRALSQAIVGGDMPLALRLIGQQPAAGLPVEAQLLRISQYLQTRSSAKTEYPQQIAFMAPLVGAWILAERRRWKEAVRLLDGVAADAPLAGLVPEQKALILLAAGRSSEAQPFIQPALAAARGRSNRLRIAFATGLAAAGEREAGLTLLTGRDSTLRAAASTLAAERRPRPLIATATQGYSELLTALAVSLDGEEGRSLALSLAQVARYADPRSEQAALLTALLLDRSWRGADALSILRSIPDSSPFAGEMRDAEMRVLLGADRQEEALARARAFVASNDKQAGDWLRLGDVLDAMGRHGEAAAAYDSAVSALQSGGAGPELWSVHLLRGAALEQAGMWPQAESALELAYRLAPENPTVLNYLGYARLERGQKLDEAEALIAEASRRAPDDASITDSLGWAQYKRGKLSQAILTLQRAAAADPAQAEINEHLGDALYAAGRKYEARFAWNAALVTAEDDVATRIAAKIAGGLSPATAAP</sequence>
<keyword evidence="1" id="KW-0677">Repeat</keyword>
<accession>A0ABZ2G205</accession>
<dbReference type="InterPro" id="IPR051012">
    <property type="entry name" value="CellSynth/LPSAsmb/PSIAsmb"/>
</dbReference>
<evidence type="ECO:0000313" key="3">
    <source>
        <dbReference type="EMBL" id="WWM71121.1"/>
    </source>
</evidence>
<evidence type="ECO:0000256" key="1">
    <source>
        <dbReference type="ARBA" id="ARBA00022737"/>
    </source>
</evidence>
<proteinExistence type="predicted"/>